<dbReference type="InterPro" id="IPR046233">
    <property type="entry name" value="DUF6266"/>
</dbReference>
<reference evidence="1" key="2">
    <citation type="submission" date="2020-09" db="EMBL/GenBank/DDBJ databases">
        <authorList>
            <person name="Sun Q."/>
            <person name="Zhou Y."/>
        </authorList>
    </citation>
    <scope>NUCLEOTIDE SEQUENCE</scope>
    <source>
        <strain evidence="1">CGMCC 1.15343</strain>
    </source>
</reference>
<organism evidence="1 2">
    <name type="scientific">Pedobacter quisquiliarum</name>
    <dbReference type="NCBI Taxonomy" id="1834438"/>
    <lineage>
        <taxon>Bacteria</taxon>
        <taxon>Pseudomonadati</taxon>
        <taxon>Bacteroidota</taxon>
        <taxon>Sphingobacteriia</taxon>
        <taxon>Sphingobacteriales</taxon>
        <taxon>Sphingobacteriaceae</taxon>
        <taxon>Pedobacter</taxon>
    </lineage>
</organism>
<dbReference type="Pfam" id="PF19781">
    <property type="entry name" value="DUF6266"/>
    <property type="match status" value="1"/>
</dbReference>
<dbReference type="RefSeq" id="WP_188626558.1">
    <property type="nucleotide sequence ID" value="NZ_BMIL01000005.1"/>
</dbReference>
<gene>
    <name evidence="1" type="ORF">GCM10011387_18100</name>
</gene>
<name>A0A916UAB9_9SPHI</name>
<protein>
    <submittedName>
        <fullName evidence="1">Uncharacterized protein</fullName>
    </submittedName>
</protein>
<dbReference type="Proteomes" id="UP000651668">
    <property type="component" value="Unassembled WGS sequence"/>
</dbReference>
<dbReference type="EMBL" id="BMIL01000005">
    <property type="protein sequence ID" value="GGC64839.1"/>
    <property type="molecule type" value="Genomic_DNA"/>
</dbReference>
<reference evidence="1" key="1">
    <citation type="journal article" date="2014" name="Int. J. Syst. Evol. Microbiol.">
        <title>Complete genome sequence of Corynebacterium casei LMG S-19264T (=DSM 44701T), isolated from a smear-ripened cheese.</title>
        <authorList>
            <consortium name="US DOE Joint Genome Institute (JGI-PGF)"/>
            <person name="Walter F."/>
            <person name="Albersmeier A."/>
            <person name="Kalinowski J."/>
            <person name="Ruckert C."/>
        </authorList>
    </citation>
    <scope>NUCLEOTIDE SEQUENCE</scope>
    <source>
        <strain evidence="1">CGMCC 1.15343</strain>
    </source>
</reference>
<accession>A0A916UAB9</accession>
<evidence type="ECO:0000313" key="1">
    <source>
        <dbReference type="EMBL" id="GGC64839.1"/>
    </source>
</evidence>
<evidence type="ECO:0000313" key="2">
    <source>
        <dbReference type="Proteomes" id="UP000651668"/>
    </source>
</evidence>
<proteinExistence type="predicted"/>
<sequence>MGRFNSVTGTAVGKISKAIFYRLNGQDVVRGIGDKKKFKSKKVFAQHDSMRLLMNFFSKIKPFIRVGFKNEATGTIRNYHNLATAYNRTHAIAFEDDVPFIRYDKVLLSRGHALPPQHASVSTTPEGLTFSWEVMPDLPWSTNQDQTMILAWFPDMNEALFNIGGTGRLSGTDHLNVPPALLSERMEIYFAFVSADRESVSNSIYLGTLNG</sequence>
<comment type="caution">
    <text evidence="1">The sequence shown here is derived from an EMBL/GenBank/DDBJ whole genome shotgun (WGS) entry which is preliminary data.</text>
</comment>
<keyword evidence="2" id="KW-1185">Reference proteome</keyword>
<dbReference type="AlphaFoldDB" id="A0A916UAB9"/>